<gene>
    <name evidence="2" type="ORF">OESDEN_04226</name>
</gene>
<reference evidence="2 3" key="1">
    <citation type="submission" date="2014-03" db="EMBL/GenBank/DDBJ databases">
        <title>Draft genome of the hookworm Oesophagostomum dentatum.</title>
        <authorList>
            <person name="Mitreva M."/>
        </authorList>
    </citation>
    <scope>NUCLEOTIDE SEQUENCE [LARGE SCALE GENOMIC DNA]</scope>
    <source>
        <strain evidence="2 3">OD-Hann</strain>
    </source>
</reference>
<dbReference type="AlphaFoldDB" id="A0A0B1TI95"/>
<feature type="chain" id="PRO_5002082219" evidence="1">
    <location>
        <begin position="19"/>
        <end position="116"/>
    </location>
</feature>
<accession>A0A0B1TI95</accession>
<sequence length="116" mass="12874">MLKIIVGAVMLFAVFVLSQEPKRTIVLSEMIANVTELSERVRGTSLAITVNELISVLKSISPADVEMLADPYRALDNELIDNVLVANNIVKLYSKRSRQTIARSLRMLVPSVLFVC</sequence>
<feature type="signal peptide" evidence="1">
    <location>
        <begin position="1"/>
        <end position="18"/>
    </location>
</feature>
<name>A0A0B1TI95_OESDE</name>
<protein>
    <submittedName>
        <fullName evidence="2">Uncharacterized protein</fullName>
    </submittedName>
</protein>
<dbReference type="OrthoDB" id="5872622at2759"/>
<dbReference type="EMBL" id="KN549838">
    <property type="protein sequence ID" value="KHJ95821.1"/>
    <property type="molecule type" value="Genomic_DNA"/>
</dbReference>
<evidence type="ECO:0000256" key="1">
    <source>
        <dbReference type="SAM" id="SignalP"/>
    </source>
</evidence>
<keyword evidence="1" id="KW-0732">Signal</keyword>
<organism evidence="2 3">
    <name type="scientific">Oesophagostomum dentatum</name>
    <name type="common">Nodular worm</name>
    <dbReference type="NCBI Taxonomy" id="61180"/>
    <lineage>
        <taxon>Eukaryota</taxon>
        <taxon>Metazoa</taxon>
        <taxon>Ecdysozoa</taxon>
        <taxon>Nematoda</taxon>
        <taxon>Chromadorea</taxon>
        <taxon>Rhabditida</taxon>
        <taxon>Rhabditina</taxon>
        <taxon>Rhabditomorpha</taxon>
        <taxon>Strongyloidea</taxon>
        <taxon>Strongylidae</taxon>
        <taxon>Oesophagostomum</taxon>
    </lineage>
</organism>
<evidence type="ECO:0000313" key="3">
    <source>
        <dbReference type="Proteomes" id="UP000053660"/>
    </source>
</evidence>
<keyword evidence="3" id="KW-1185">Reference proteome</keyword>
<dbReference type="Proteomes" id="UP000053660">
    <property type="component" value="Unassembled WGS sequence"/>
</dbReference>
<evidence type="ECO:0000313" key="2">
    <source>
        <dbReference type="EMBL" id="KHJ95821.1"/>
    </source>
</evidence>
<proteinExistence type="predicted"/>